<organism evidence="2">
    <name type="scientific">Laccaria bicolor (strain S238N-H82 / ATCC MYA-4686)</name>
    <name type="common">Bicoloured deceiver</name>
    <name type="synonym">Laccaria laccata var. bicolor</name>
    <dbReference type="NCBI Taxonomy" id="486041"/>
    <lineage>
        <taxon>Eukaryota</taxon>
        <taxon>Fungi</taxon>
        <taxon>Dikarya</taxon>
        <taxon>Basidiomycota</taxon>
        <taxon>Agaricomycotina</taxon>
        <taxon>Agaricomycetes</taxon>
        <taxon>Agaricomycetidae</taxon>
        <taxon>Agaricales</taxon>
        <taxon>Agaricineae</taxon>
        <taxon>Hydnangiaceae</taxon>
        <taxon>Laccaria</taxon>
    </lineage>
</organism>
<gene>
    <name evidence="1" type="ORF">LACBIDRAFT_299854</name>
</gene>
<dbReference type="InParanoid" id="B0DFK7"/>
<protein>
    <submittedName>
        <fullName evidence="1">Predicted protein</fullName>
    </submittedName>
</protein>
<dbReference type="RefSeq" id="XP_001882729.1">
    <property type="nucleotide sequence ID" value="XM_001882694.1"/>
</dbReference>
<evidence type="ECO:0000313" key="1">
    <source>
        <dbReference type="EMBL" id="EDR06882.1"/>
    </source>
</evidence>
<keyword evidence="2" id="KW-1185">Reference proteome</keyword>
<reference evidence="1 2" key="1">
    <citation type="journal article" date="2008" name="Nature">
        <title>The genome of Laccaria bicolor provides insights into mycorrhizal symbiosis.</title>
        <authorList>
            <person name="Martin F."/>
            <person name="Aerts A."/>
            <person name="Ahren D."/>
            <person name="Brun A."/>
            <person name="Danchin E.G.J."/>
            <person name="Duchaussoy F."/>
            <person name="Gibon J."/>
            <person name="Kohler A."/>
            <person name="Lindquist E."/>
            <person name="Pereda V."/>
            <person name="Salamov A."/>
            <person name="Shapiro H.J."/>
            <person name="Wuyts J."/>
            <person name="Blaudez D."/>
            <person name="Buee M."/>
            <person name="Brokstein P."/>
            <person name="Canbaeck B."/>
            <person name="Cohen D."/>
            <person name="Courty P.E."/>
            <person name="Coutinho P.M."/>
            <person name="Delaruelle C."/>
            <person name="Detter J.C."/>
            <person name="Deveau A."/>
            <person name="DiFazio S."/>
            <person name="Duplessis S."/>
            <person name="Fraissinet-Tachet L."/>
            <person name="Lucic E."/>
            <person name="Frey-Klett P."/>
            <person name="Fourrey C."/>
            <person name="Feussner I."/>
            <person name="Gay G."/>
            <person name="Grimwood J."/>
            <person name="Hoegger P.J."/>
            <person name="Jain P."/>
            <person name="Kilaru S."/>
            <person name="Labbe J."/>
            <person name="Lin Y.C."/>
            <person name="Legue V."/>
            <person name="Le Tacon F."/>
            <person name="Marmeisse R."/>
            <person name="Melayah D."/>
            <person name="Montanini B."/>
            <person name="Muratet M."/>
            <person name="Nehls U."/>
            <person name="Niculita-Hirzel H."/>
            <person name="Oudot-Le Secq M.P."/>
            <person name="Peter M."/>
            <person name="Quesneville H."/>
            <person name="Rajashekar B."/>
            <person name="Reich M."/>
            <person name="Rouhier N."/>
            <person name="Schmutz J."/>
            <person name="Yin T."/>
            <person name="Chalot M."/>
            <person name="Henrissat B."/>
            <person name="Kuees U."/>
            <person name="Lucas S."/>
            <person name="Van de Peer Y."/>
            <person name="Podila G.K."/>
            <person name="Polle A."/>
            <person name="Pukkila P.J."/>
            <person name="Richardson P.M."/>
            <person name="Rouze P."/>
            <person name="Sanders I.R."/>
            <person name="Stajich J.E."/>
            <person name="Tunlid A."/>
            <person name="Tuskan G."/>
            <person name="Grigoriev I.V."/>
        </authorList>
    </citation>
    <scope>NUCLEOTIDE SEQUENCE [LARGE SCALE GENOMIC DNA]</scope>
    <source>
        <strain evidence="2">S238N-H82 / ATCC MYA-4686</strain>
    </source>
</reference>
<sequence>MQGATGYCCVSPAVSNPFVVNLREQRVNCGGGIKMVRIGGGRRVEQAWPKSTKNNKCFLLFSTSAYQVAWYTYPIMAAMNQRI</sequence>
<dbReference type="EMBL" id="DS547107">
    <property type="protein sequence ID" value="EDR06882.1"/>
    <property type="molecule type" value="Genomic_DNA"/>
</dbReference>
<dbReference type="AlphaFoldDB" id="B0DFK7"/>
<evidence type="ECO:0000313" key="2">
    <source>
        <dbReference type="Proteomes" id="UP000001194"/>
    </source>
</evidence>
<dbReference type="Proteomes" id="UP000001194">
    <property type="component" value="Unassembled WGS sequence"/>
</dbReference>
<dbReference type="GeneID" id="6078246"/>
<dbReference type="HOGENOM" id="CLU_2542951_0_0_1"/>
<accession>B0DFK7</accession>
<dbReference type="KEGG" id="lbc:LACBIDRAFT_299854"/>
<proteinExistence type="predicted"/>
<name>B0DFK7_LACBS</name>